<dbReference type="InterPro" id="IPR016914">
    <property type="entry name" value="TrmL"/>
</dbReference>
<dbReference type="PANTHER" id="PTHR42971:SF1">
    <property type="entry name" value="TRNA (CYTIDINE(34)-2'-O)-METHYLTRANSFERASE"/>
    <property type="match status" value="1"/>
</dbReference>
<dbReference type="SUPFAM" id="SSF75217">
    <property type="entry name" value="alpha/beta knot"/>
    <property type="match status" value="1"/>
</dbReference>
<protein>
    <recommendedName>
        <fullName evidence="6">Putative tRNA (cytidine(34)-2'-O)-methyltransferase</fullName>
        <ecNumber evidence="6">2.1.1.207</ecNumber>
    </recommendedName>
    <alternativeName>
        <fullName evidence="6">tRNA (cytidine/uridine-2'-O-)-methyltransferase</fullName>
    </alternativeName>
</protein>
<dbReference type="InterPro" id="IPR029028">
    <property type="entry name" value="Alpha/beta_knot_MTases"/>
</dbReference>
<feature type="binding site" evidence="6 7">
    <location>
        <position position="149"/>
    </location>
    <ligand>
        <name>S-adenosyl-L-methionine</name>
        <dbReference type="ChEBI" id="CHEBI:59789"/>
    </ligand>
</feature>
<keyword evidence="3 6" id="KW-0808">Transferase</keyword>
<accession>E9T310</accession>
<dbReference type="AlphaFoldDB" id="E9T310"/>
<feature type="binding site" evidence="6 7">
    <location>
        <position position="127"/>
    </location>
    <ligand>
        <name>S-adenosyl-L-methionine</name>
        <dbReference type="ChEBI" id="CHEBI:59789"/>
    </ligand>
</feature>
<dbReference type="GO" id="GO:0005737">
    <property type="term" value="C:cytoplasm"/>
    <property type="evidence" value="ECO:0007669"/>
    <property type="project" value="UniProtKB-SubCell"/>
</dbReference>
<comment type="caution">
    <text evidence="9">The sequence shown here is derived from an EMBL/GenBank/DDBJ whole genome shotgun (WGS) entry which is preliminary data.</text>
</comment>
<keyword evidence="10" id="KW-1185">Reference proteome</keyword>
<dbReference type="InterPro" id="IPR001537">
    <property type="entry name" value="SpoU_MeTrfase"/>
</dbReference>
<evidence type="ECO:0000259" key="8">
    <source>
        <dbReference type="Pfam" id="PF00588"/>
    </source>
</evidence>
<feature type="binding site" evidence="6 7">
    <location>
        <position position="157"/>
    </location>
    <ligand>
        <name>S-adenosyl-L-methionine</name>
        <dbReference type="ChEBI" id="CHEBI:59789"/>
    </ligand>
</feature>
<evidence type="ECO:0000313" key="10">
    <source>
        <dbReference type="Proteomes" id="UP000004245"/>
    </source>
</evidence>
<comment type="function">
    <text evidence="6">Could methylate the ribose at the nucleotide 34 wobble position in tRNA.</text>
</comment>
<evidence type="ECO:0000256" key="5">
    <source>
        <dbReference type="ARBA" id="ARBA00022694"/>
    </source>
</evidence>
<evidence type="ECO:0000256" key="3">
    <source>
        <dbReference type="ARBA" id="ARBA00022679"/>
    </source>
</evidence>
<proteinExistence type="inferred from homology"/>
<dbReference type="Proteomes" id="UP000004245">
    <property type="component" value="Unassembled WGS sequence"/>
</dbReference>
<comment type="caution">
    <text evidence="6">Lacks conserved residue(s) required for the propagation of feature annotation.</text>
</comment>
<comment type="subcellular location">
    <subcellularLocation>
        <location evidence="6">Cytoplasm</location>
    </subcellularLocation>
</comment>
<feature type="domain" description="tRNA/rRNA methyltransferase SpoU type" evidence="8">
    <location>
        <begin position="29"/>
        <end position="169"/>
    </location>
</feature>
<dbReference type="EMBL" id="ADNW02000013">
    <property type="protein sequence ID" value="EGD23222.1"/>
    <property type="molecule type" value="Genomic_DNA"/>
</dbReference>
<evidence type="ECO:0000256" key="1">
    <source>
        <dbReference type="ARBA" id="ARBA00022490"/>
    </source>
</evidence>
<name>E9T310_RHOHA</name>
<sequence length="181" mass="19737">MLPPPTDNFDRRDPLGGRRPVPGKLNAVFRVMFHEPRIPPNTGNAIRMVAGTGCELHLVGPLGFDLSEPKLRRAGLDYHDLASVTVHENLEAAWDALRPERVFAFTAHASTSYADLAYQPGDVLLFGPEPTGLAQDVLEDPHVTAQVRIPMVPGRRSLNLSNAAAVVTYEAWRQHGFAGGV</sequence>
<keyword evidence="2 6" id="KW-0489">Methyltransferase</keyword>
<keyword evidence="1 6" id="KW-0963">Cytoplasm</keyword>
<dbReference type="EC" id="2.1.1.207" evidence="6"/>
<evidence type="ECO:0000256" key="4">
    <source>
        <dbReference type="ARBA" id="ARBA00022691"/>
    </source>
</evidence>
<dbReference type="GO" id="GO:0141102">
    <property type="term" value="F:tRNA (5-carboxymethylaminomethyluridine(34)-2'-O)-methyltransferase activity"/>
    <property type="evidence" value="ECO:0007669"/>
    <property type="project" value="RHEA"/>
</dbReference>
<keyword evidence="4 6" id="KW-0949">S-adenosyl-L-methionine</keyword>
<dbReference type="FunFam" id="3.40.1280.10:FF:000002">
    <property type="entry name" value="Peptidylprolyl isomerase"/>
    <property type="match status" value="1"/>
</dbReference>
<dbReference type="PIRSF" id="PIRSF029256">
    <property type="entry name" value="SpoU_TrmH_prd"/>
    <property type="match status" value="1"/>
</dbReference>
<evidence type="ECO:0000256" key="7">
    <source>
        <dbReference type="PIRSR" id="PIRSR029256-1"/>
    </source>
</evidence>
<organism evidence="9 10">
    <name type="scientific">Prescottella equi ATCC 33707</name>
    <dbReference type="NCBI Taxonomy" id="525370"/>
    <lineage>
        <taxon>Bacteria</taxon>
        <taxon>Bacillati</taxon>
        <taxon>Actinomycetota</taxon>
        <taxon>Actinomycetes</taxon>
        <taxon>Mycobacteriales</taxon>
        <taxon>Nocardiaceae</taxon>
        <taxon>Prescottella</taxon>
    </lineage>
</organism>
<dbReference type="InterPro" id="IPR029026">
    <property type="entry name" value="tRNA_m1G_MTases_N"/>
</dbReference>
<dbReference type="GO" id="GO:0003723">
    <property type="term" value="F:RNA binding"/>
    <property type="evidence" value="ECO:0007669"/>
    <property type="project" value="InterPro"/>
</dbReference>
<comment type="catalytic activity">
    <reaction evidence="6">
        <text>5-carboxymethylaminomethyluridine(34) in tRNA(Leu) + S-adenosyl-L-methionine = 5-carboxymethylaminomethyl-2'-O-methyluridine(34) in tRNA(Leu) + S-adenosyl-L-homocysteine + H(+)</text>
        <dbReference type="Rhea" id="RHEA:43088"/>
        <dbReference type="Rhea" id="RHEA-COMP:10333"/>
        <dbReference type="Rhea" id="RHEA-COMP:10334"/>
        <dbReference type="ChEBI" id="CHEBI:15378"/>
        <dbReference type="ChEBI" id="CHEBI:57856"/>
        <dbReference type="ChEBI" id="CHEBI:59789"/>
        <dbReference type="ChEBI" id="CHEBI:74508"/>
        <dbReference type="ChEBI" id="CHEBI:74511"/>
        <dbReference type="EC" id="2.1.1.207"/>
    </reaction>
</comment>
<comment type="catalytic activity">
    <reaction evidence="6">
        <text>cytidine(34) in tRNA + S-adenosyl-L-methionine = 2'-O-methylcytidine(34) in tRNA + S-adenosyl-L-homocysteine + H(+)</text>
        <dbReference type="Rhea" id="RHEA:43084"/>
        <dbReference type="Rhea" id="RHEA-COMP:10331"/>
        <dbReference type="Rhea" id="RHEA-COMP:10332"/>
        <dbReference type="ChEBI" id="CHEBI:15378"/>
        <dbReference type="ChEBI" id="CHEBI:57856"/>
        <dbReference type="ChEBI" id="CHEBI:59789"/>
        <dbReference type="ChEBI" id="CHEBI:74495"/>
        <dbReference type="ChEBI" id="CHEBI:82748"/>
        <dbReference type="EC" id="2.1.1.207"/>
    </reaction>
</comment>
<evidence type="ECO:0000313" key="9">
    <source>
        <dbReference type="EMBL" id="EGD23222.1"/>
    </source>
</evidence>
<dbReference type="GO" id="GO:0141098">
    <property type="term" value="F:tRNA (cytidine(34)-2'-O)-methyltransferase activity"/>
    <property type="evidence" value="ECO:0007669"/>
    <property type="project" value="RHEA"/>
</dbReference>
<dbReference type="GO" id="GO:0042802">
    <property type="term" value="F:identical protein binding"/>
    <property type="evidence" value="ECO:0007669"/>
    <property type="project" value="UniProtKB-ARBA"/>
</dbReference>
<dbReference type="CDD" id="cd18094">
    <property type="entry name" value="SpoU-like_TrmL"/>
    <property type="match status" value="1"/>
</dbReference>
<dbReference type="Pfam" id="PF00588">
    <property type="entry name" value="SpoU_methylase"/>
    <property type="match status" value="1"/>
</dbReference>
<gene>
    <name evidence="9" type="ORF">HMPREF0724_13039</name>
</gene>
<comment type="similarity">
    <text evidence="6">Belongs to the class IV-like SAM-binding methyltransferase superfamily. RNA methyltransferase TrmH family. TrmL subfamily.</text>
</comment>
<reference evidence="9" key="1">
    <citation type="submission" date="2011-01" db="EMBL/GenBank/DDBJ databases">
        <authorList>
            <person name="Muzny D."/>
            <person name="Qin X."/>
            <person name="Buhay C."/>
            <person name="Dugan-Rocha S."/>
            <person name="Ding Y."/>
            <person name="Chen G."/>
            <person name="Hawes A."/>
            <person name="Holder M."/>
            <person name="Jhangiani S."/>
            <person name="Johnson A."/>
            <person name="Khan Z."/>
            <person name="Li Z."/>
            <person name="Liu W."/>
            <person name="Liu X."/>
            <person name="Perez L."/>
            <person name="Shen H."/>
            <person name="Wang Q."/>
            <person name="Watt J."/>
            <person name="Xi L."/>
            <person name="Xin Y."/>
            <person name="Zhou J."/>
            <person name="Deng J."/>
            <person name="Jiang H."/>
            <person name="Liu Y."/>
            <person name="Qu J."/>
            <person name="Song X.-Z."/>
            <person name="Zhang L."/>
            <person name="Villasana D."/>
            <person name="Johnson A."/>
            <person name="Liu J."/>
            <person name="Liyanage D."/>
            <person name="Lorensuhewa L."/>
            <person name="Robinson T."/>
            <person name="Song A."/>
            <person name="Song B.-B."/>
            <person name="Dinh H."/>
            <person name="Thornton R."/>
            <person name="Coyle M."/>
            <person name="Francisco L."/>
            <person name="Jackson L."/>
            <person name="Javaid M."/>
            <person name="Korchina V."/>
            <person name="Kovar C."/>
            <person name="Mata R."/>
            <person name="Mathew T."/>
            <person name="Ngo R."/>
            <person name="Nguyen L."/>
            <person name="Nguyen N."/>
            <person name="Okwuonu G."/>
            <person name="Ongeri F."/>
            <person name="Pham C."/>
            <person name="Simmons D."/>
            <person name="Wilczek-Boney K."/>
            <person name="Hale W."/>
            <person name="Jakkamsetti A."/>
            <person name="Pham P."/>
            <person name="Ruth R."/>
            <person name="San Lucas F."/>
            <person name="Warren J."/>
            <person name="Zhang J."/>
            <person name="Zhao Z."/>
            <person name="Zhou C."/>
            <person name="Zhu D."/>
            <person name="Lee S."/>
            <person name="Bess C."/>
            <person name="Blankenburg K."/>
            <person name="Forbes L."/>
            <person name="Fu Q."/>
            <person name="Gubbala S."/>
            <person name="Hirani K."/>
            <person name="Jayaseelan J.C."/>
            <person name="Lara F."/>
            <person name="Munidasa M."/>
            <person name="Palculict T."/>
            <person name="Patil S."/>
            <person name="Pu L.-L."/>
            <person name="Saada N."/>
            <person name="Tang L."/>
            <person name="Weissenberger G."/>
            <person name="Zhu Y."/>
            <person name="Hemphill L."/>
            <person name="Shang Y."/>
            <person name="Youmans B."/>
            <person name="Ayvaz T."/>
            <person name="Ross M."/>
            <person name="Santibanez J."/>
            <person name="Aqrawi P."/>
            <person name="Gross S."/>
            <person name="Joshi V."/>
            <person name="Fowler G."/>
            <person name="Nazareth L."/>
            <person name="Reid J."/>
            <person name="Worley K."/>
            <person name="Petrosino J."/>
            <person name="Highlander S."/>
            <person name="Gibbs R."/>
        </authorList>
    </citation>
    <scope>NUCLEOTIDE SEQUENCE [LARGE SCALE GENOMIC DNA]</scope>
    <source>
        <strain evidence="9">ATCC 33707</strain>
    </source>
</reference>
<evidence type="ECO:0000256" key="6">
    <source>
        <dbReference type="HAMAP-Rule" id="MF_01885"/>
    </source>
</evidence>
<dbReference type="PANTHER" id="PTHR42971">
    <property type="entry name" value="TRNA (CYTIDINE(34)-2'-O)-METHYLTRANSFERASE"/>
    <property type="match status" value="1"/>
</dbReference>
<dbReference type="GO" id="GO:0002130">
    <property type="term" value="P:wobble position ribose methylation"/>
    <property type="evidence" value="ECO:0007669"/>
    <property type="project" value="TreeGrafter"/>
</dbReference>
<dbReference type="STRING" id="43767.A6I91_04840"/>
<dbReference type="Gene3D" id="3.40.1280.10">
    <property type="match status" value="1"/>
</dbReference>
<dbReference type="HOGENOM" id="CLU_110125_1_0_11"/>
<dbReference type="HAMAP" id="MF_01885">
    <property type="entry name" value="tRNA_methyltr_TrmL"/>
    <property type="match status" value="1"/>
</dbReference>
<keyword evidence="5 6" id="KW-0819">tRNA processing</keyword>
<evidence type="ECO:0000256" key="2">
    <source>
        <dbReference type="ARBA" id="ARBA00022603"/>
    </source>
</evidence>